<reference evidence="1" key="1">
    <citation type="submission" date="2023-04" db="EMBL/GenBank/DDBJ databases">
        <title>Phytophthora fragariaefolia NBRC 109709.</title>
        <authorList>
            <person name="Ichikawa N."/>
            <person name="Sato H."/>
            <person name="Tonouchi N."/>
        </authorList>
    </citation>
    <scope>NUCLEOTIDE SEQUENCE</scope>
    <source>
        <strain evidence="1">NBRC 109709</strain>
    </source>
</reference>
<accession>A0A9W7D0B5</accession>
<dbReference type="OrthoDB" id="10324207at2759"/>
<evidence type="ECO:0000313" key="2">
    <source>
        <dbReference type="Proteomes" id="UP001165121"/>
    </source>
</evidence>
<keyword evidence="2" id="KW-1185">Reference proteome</keyword>
<proteinExistence type="predicted"/>
<dbReference type="EMBL" id="BSXT01002691">
    <property type="protein sequence ID" value="GMF50410.1"/>
    <property type="molecule type" value="Genomic_DNA"/>
</dbReference>
<dbReference type="PANTHER" id="PTHR33206">
    <property type="entry name" value="PROTEIN CBG10425"/>
    <property type="match status" value="1"/>
</dbReference>
<dbReference type="PANTHER" id="PTHR33206:SF1">
    <property type="entry name" value="DNA-DIRECTED DNA POLYMERASE"/>
    <property type="match status" value="1"/>
</dbReference>
<organism evidence="1 2">
    <name type="scientific">Phytophthora fragariaefolia</name>
    <dbReference type="NCBI Taxonomy" id="1490495"/>
    <lineage>
        <taxon>Eukaryota</taxon>
        <taxon>Sar</taxon>
        <taxon>Stramenopiles</taxon>
        <taxon>Oomycota</taxon>
        <taxon>Peronosporomycetes</taxon>
        <taxon>Peronosporales</taxon>
        <taxon>Peronosporaceae</taxon>
        <taxon>Phytophthora</taxon>
    </lineage>
</organism>
<evidence type="ECO:0000313" key="1">
    <source>
        <dbReference type="EMBL" id="GMF50410.1"/>
    </source>
</evidence>
<gene>
    <name evidence="1" type="ORF">Pfra01_002012100</name>
</gene>
<comment type="caution">
    <text evidence="1">The sequence shown here is derived from an EMBL/GenBank/DDBJ whole genome shotgun (WGS) entry which is preliminary data.</text>
</comment>
<protein>
    <submittedName>
        <fullName evidence="1">Unnamed protein product</fullName>
    </submittedName>
</protein>
<name>A0A9W7D0B5_9STRA</name>
<dbReference type="Proteomes" id="UP001165121">
    <property type="component" value="Unassembled WGS sequence"/>
</dbReference>
<sequence>MFHGLEELDDVCDITMKKRRLITRTPPICLLQSISSPSYECFSSITTNPFQDCGKPELRGHFKEHKYDWFPRDYNTKVAKFDLRTPGLFKDEWADDAMVSLSSKNYICYLPDAEYKVKVSAKDVQLGLVATKMYLTPTDLRLL</sequence>
<dbReference type="AlphaFoldDB" id="A0A9W7D0B5"/>